<gene>
    <name evidence="2" type="ORF">HJG59_009201</name>
</gene>
<comment type="caution">
    <text evidence="2">The sequence shown here is derived from an EMBL/GenBank/DDBJ whole genome shotgun (WGS) entry which is preliminary data.</text>
</comment>
<protein>
    <submittedName>
        <fullName evidence="2">Uncharacterized protein</fullName>
    </submittedName>
</protein>
<reference evidence="2 3" key="1">
    <citation type="journal article" date="2020" name="Nature">
        <title>Six reference-quality genomes reveal evolution of bat adaptations.</title>
        <authorList>
            <person name="Jebb D."/>
            <person name="Huang Z."/>
            <person name="Pippel M."/>
            <person name="Hughes G.M."/>
            <person name="Lavrichenko K."/>
            <person name="Devanna P."/>
            <person name="Winkler S."/>
            <person name="Jermiin L.S."/>
            <person name="Skirmuntt E.C."/>
            <person name="Katzourakis A."/>
            <person name="Burkitt-Gray L."/>
            <person name="Ray D.A."/>
            <person name="Sullivan K.A.M."/>
            <person name="Roscito J.G."/>
            <person name="Kirilenko B.M."/>
            <person name="Davalos L.M."/>
            <person name="Corthals A.P."/>
            <person name="Power M.L."/>
            <person name="Jones G."/>
            <person name="Ransome R.D."/>
            <person name="Dechmann D.K.N."/>
            <person name="Locatelli A.G."/>
            <person name="Puechmaille S.J."/>
            <person name="Fedrigo O."/>
            <person name="Jarvis E.D."/>
            <person name="Hiller M."/>
            <person name="Vernes S.C."/>
            <person name="Myers E.W."/>
            <person name="Teeling E.C."/>
        </authorList>
    </citation>
    <scope>NUCLEOTIDE SEQUENCE [LARGE SCALE GENOMIC DNA]</scope>
    <source>
        <strain evidence="2">MMolMol1</strain>
        <tissue evidence="2">Muscle</tissue>
    </source>
</reference>
<feature type="region of interest" description="Disordered" evidence="1">
    <location>
        <begin position="1"/>
        <end position="123"/>
    </location>
</feature>
<feature type="compositionally biased region" description="Basic and acidic residues" evidence="1">
    <location>
        <begin position="1"/>
        <end position="14"/>
    </location>
</feature>
<dbReference type="InParanoid" id="A0A7J8DU03"/>
<feature type="compositionally biased region" description="Polar residues" evidence="1">
    <location>
        <begin position="113"/>
        <end position="123"/>
    </location>
</feature>
<organism evidence="2 3">
    <name type="scientific">Molossus molossus</name>
    <name type="common">Pallas' mastiff bat</name>
    <name type="synonym">Vespertilio molossus</name>
    <dbReference type="NCBI Taxonomy" id="27622"/>
    <lineage>
        <taxon>Eukaryota</taxon>
        <taxon>Metazoa</taxon>
        <taxon>Chordata</taxon>
        <taxon>Craniata</taxon>
        <taxon>Vertebrata</taxon>
        <taxon>Euteleostomi</taxon>
        <taxon>Mammalia</taxon>
        <taxon>Eutheria</taxon>
        <taxon>Laurasiatheria</taxon>
        <taxon>Chiroptera</taxon>
        <taxon>Yangochiroptera</taxon>
        <taxon>Molossidae</taxon>
        <taxon>Molossus</taxon>
    </lineage>
</organism>
<evidence type="ECO:0000256" key="1">
    <source>
        <dbReference type="SAM" id="MobiDB-lite"/>
    </source>
</evidence>
<dbReference type="AlphaFoldDB" id="A0A7J8DU03"/>
<keyword evidence="3" id="KW-1185">Reference proteome</keyword>
<dbReference type="EMBL" id="JACASF010000016">
    <property type="protein sequence ID" value="KAF6426515.1"/>
    <property type="molecule type" value="Genomic_DNA"/>
</dbReference>
<evidence type="ECO:0000313" key="2">
    <source>
        <dbReference type="EMBL" id="KAF6426515.1"/>
    </source>
</evidence>
<name>A0A7J8DU03_MOLMO</name>
<accession>A0A7J8DU03</accession>
<proteinExistence type="predicted"/>
<dbReference type="Proteomes" id="UP000550707">
    <property type="component" value="Unassembled WGS sequence"/>
</dbReference>
<sequence>MESDGEHMAGEDGHPTFLGTSPVSPPRRYFRLRVPFPVNPEAPPAPRRGTALPHPGGGQRGSLPFGRGLRGQGLRQTHATRAQHVPVADTCPSSSRRPRERPCFALSPRRARQTGQTWTQATA</sequence>
<feature type="compositionally biased region" description="Pro residues" evidence="1">
    <location>
        <begin position="37"/>
        <end position="46"/>
    </location>
</feature>
<evidence type="ECO:0000313" key="3">
    <source>
        <dbReference type="Proteomes" id="UP000550707"/>
    </source>
</evidence>